<gene>
    <name evidence="3" type="ORF">FNH21_14885</name>
</gene>
<name>A0A7X1NS98_9MICC</name>
<dbReference type="InterPro" id="IPR036913">
    <property type="entry name" value="YegP-like_sf"/>
</dbReference>
<reference evidence="4" key="1">
    <citation type="submission" date="2019-07" db="EMBL/GenBank/DDBJ databases">
        <title>Arthrobacter KR32 sp. nov., isolated from mountain cheese made of cows milk.</title>
        <authorList>
            <person name="Flegler A."/>
        </authorList>
    </citation>
    <scope>NUCLEOTIDE SEQUENCE [LARGE SCALE GENOMIC DNA]</scope>
    <source>
        <strain evidence="4">KR32</strain>
    </source>
</reference>
<evidence type="ECO:0000256" key="1">
    <source>
        <dbReference type="SAM" id="MobiDB-lite"/>
    </source>
</evidence>
<accession>A0A7X1NS98</accession>
<dbReference type="SUPFAM" id="SSF160113">
    <property type="entry name" value="YegP-like"/>
    <property type="match status" value="1"/>
</dbReference>
<comment type="caution">
    <text evidence="3">The sequence shown here is derived from an EMBL/GenBank/DDBJ whole genome shotgun (WGS) entry which is preliminary data.</text>
</comment>
<dbReference type="InterPro" id="IPR010879">
    <property type="entry name" value="DUF1508"/>
</dbReference>
<feature type="domain" description="DUF1508" evidence="2">
    <location>
        <begin position="30"/>
        <end position="75"/>
    </location>
</feature>
<dbReference type="AlphaFoldDB" id="A0A7X1NS98"/>
<keyword evidence="4" id="KW-1185">Reference proteome</keyword>
<organism evidence="3 4">
    <name type="scientific">Arthrobacter bussei</name>
    <dbReference type="NCBI Taxonomy" id="2594179"/>
    <lineage>
        <taxon>Bacteria</taxon>
        <taxon>Bacillati</taxon>
        <taxon>Actinomycetota</taxon>
        <taxon>Actinomycetes</taxon>
        <taxon>Micrococcales</taxon>
        <taxon>Micrococcaceae</taxon>
        <taxon>Arthrobacter</taxon>
    </lineage>
</organism>
<dbReference type="Proteomes" id="UP000326464">
    <property type="component" value="Unassembled WGS sequence"/>
</dbReference>
<evidence type="ECO:0000313" key="3">
    <source>
        <dbReference type="EMBL" id="MPY11987.1"/>
    </source>
</evidence>
<feature type="compositionally biased region" description="Basic and acidic residues" evidence="1">
    <location>
        <begin position="94"/>
        <end position="105"/>
    </location>
</feature>
<protein>
    <submittedName>
        <fullName evidence="3">DUF1508 domain-containing protein</fullName>
    </submittedName>
</protein>
<proteinExistence type="predicted"/>
<evidence type="ECO:0000259" key="2">
    <source>
        <dbReference type="Pfam" id="PF07411"/>
    </source>
</evidence>
<dbReference type="OrthoDB" id="4951197at2"/>
<sequence>MLRSGVRRVATPVQGGRTMAGYFKLVDAHDDGYRVKLTAPDGTLVAVSTFYASKEEAIAGIELIREIAGTGPIVDHSRDESPDQDELFLGLQDASRRSDAVPHDA</sequence>
<evidence type="ECO:0000313" key="4">
    <source>
        <dbReference type="Proteomes" id="UP000326464"/>
    </source>
</evidence>
<dbReference type="Pfam" id="PF07411">
    <property type="entry name" value="DUF1508"/>
    <property type="match status" value="1"/>
</dbReference>
<feature type="region of interest" description="Disordered" evidence="1">
    <location>
        <begin position="72"/>
        <end position="105"/>
    </location>
</feature>
<dbReference type="Gene3D" id="2.30.29.80">
    <property type="match status" value="1"/>
</dbReference>
<dbReference type="EMBL" id="VJXX01000006">
    <property type="protein sequence ID" value="MPY11987.1"/>
    <property type="molecule type" value="Genomic_DNA"/>
</dbReference>